<reference evidence="2 3" key="1">
    <citation type="submission" date="2019-03" db="EMBL/GenBank/DDBJ databases">
        <title>Lake Tanganyika Metagenome-Assembled Genomes (MAGs).</title>
        <authorList>
            <person name="Tran P."/>
        </authorList>
    </citation>
    <scope>NUCLEOTIDE SEQUENCE [LARGE SCALE GENOMIC DNA]</scope>
    <source>
        <strain evidence="2">K_DeepCast_65m_m2_236</strain>
    </source>
</reference>
<sequence>ISYDIKPIPGDRRAVPAAGKPAGIGLESPYSVPSGTPAPGGNPAGPAATGDGKETTFDAKRMKMKLGNGDKFKVRGLHFKEFENPDGSKTISVDARKVRYKKDGQRFKARNLHDTFTVTPDGQVQPGNVTAGRIKGKLGIAEFEKDLSGLIQTAIGKIRGAA</sequence>
<organism evidence="2 3">
    <name type="scientific">Candidatus Tanganyikabacteria bacterium</name>
    <dbReference type="NCBI Taxonomy" id="2961651"/>
    <lineage>
        <taxon>Bacteria</taxon>
        <taxon>Bacillati</taxon>
        <taxon>Candidatus Sericytochromatia</taxon>
        <taxon>Candidatus Tanganyikabacteria</taxon>
    </lineage>
</organism>
<gene>
    <name evidence="2" type="ORF">FJZ00_10785</name>
</gene>
<dbReference type="Proteomes" id="UP000703893">
    <property type="component" value="Unassembled WGS sequence"/>
</dbReference>
<name>A0A938BNX9_9BACT</name>
<evidence type="ECO:0000313" key="2">
    <source>
        <dbReference type="EMBL" id="MBM3275630.1"/>
    </source>
</evidence>
<accession>A0A938BNX9</accession>
<evidence type="ECO:0000313" key="3">
    <source>
        <dbReference type="Proteomes" id="UP000703893"/>
    </source>
</evidence>
<proteinExistence type="predicted"/>
<dbReference type="AlphaFoldDB" id="A0A938BNX9"/>
<comment type="caution">
    <text evidence="2">The sequence shown here is derived from an EMBL/GenBank/DDBJ whole genome shotgun (WGS) entry which is preliminary data.</text>
</comment>
<feature type="compositionally biased region" description="Low complexity" evidence="1">
    <location>
        <begin position="35"/>
        <end position="50"/>
    </location>
</feature>
<protein>
    <submittedName>
        <fullName evidence="2">Uncharacterized protein</fullName>
    </submittedName>
</protein>
<evidence type="ECO:0000256" key="1">
    <source>
        <dbReference type="SAM" id="MobiDB-lite"/>
    </source>
</evidence>
<feature type="non-terminal residue" evidence="2">
    <location>
        <position position="1"/>
    </location>
</feature>
<dbReference type="EMBL" id="VGJX01000658">
    <property type="protein sequence ID" value="MBM3275630.1"/>
    <property type="molecule type" value="Genomic_DNA"/>
</dbReference>
<feature type="region of interest" description="Disordered" evidence="1">
    <location>
        <begin position="1"/>
        <end position="55"/>
    </location>
</feature>